<dbReference type="InterPro" id="IPR027405">
    <property type="entry name" value="YidB-like"/>
</dbReference>
<organism evidence="2 3">
    <name type="scientific">Rhizobium setariae</name>
    <dbReference type="NCBI Taxonomy" id="2801340"/>
    <lineage>
        <taxon>Bacteria</taxon>
        <taxon>Pseudomonadati</taxon>
        <taxon>Pseudomonadota</taxon>
        <taxon>Alphaproteobacteria</taxon>
        <taxon>Hyphomicrobiales</taxon>
        <taxon>Rhizobiaceae</taxon>
        <taxon>Rhizobium/Agrobacterium group</taxon>
        <taxon>Rhizobium</taxon>
    </lineage>
</organism>
<feature type="region of interest" description="Disordered" evidence="1">
    <location>
        <begin position="37"/>
        <end position="96"/>
    </location>
</feature>
<gene>
    <name evidence="2" type="ORF">JJB09_12045</name>
</gene>
<dbReference type="RefSeq" id="WP_201658088.1">
    <property type="nucleotide sequence ID" value="NZ_JAEQNC010000006.1"/>
</dbReference>
<evidence type="ECO:0000313" key="3">
    <source>
        <dbReference type="Proteomes" id="UP000633219"/>
    </source>
</evidence>
<dbReference type="AlphaFoldDB" id="A0A936YTX6"/>
<feature type="compositionally biased region" description="Low complexity" evidence="1">
    <location>
        <begin position="37"/>
        <end position="54"/>
    </location>
</feature>
<name>A0A936YTX6_9HYPH</name>
<dbReference type="Gene3D" id="1.10.10.690">
    <property type="entry name" value="YidB-like"/>
    <property type="match status" value="1"/>
</dbReference>
<sequence length="153" mass="15482">MGMFDDAVPGGNITKPIMIALGALLVGKVLGGFGQGADAQAPEQPQQAPTADDGGLAGGLGGLLEKLGSAGHGKTADSWVRPGQNDPIAPGQLGDALGSQTISDLARRAGVSETELLEQLSRVLPGVVDKLTPQGQVPDRQTLDSFFRSALGS</sequence>
<dbReference type="Pfam" id="PF20159">
    <property type="entry name" value="YidB"/>
    <property type="match status" value="1"/>
</dbReference>
<comment type="caution">
    <text evidence="2">The sequence shown here is derived from an EMBL/GenBank/DDBJ whole genome shotgun (WGS) entry which is preliminary data.</text>
</comment>
<evidence type="ECO:0000313" key="2">
    <source>
        <dbReference type="EMBL" id="MBL0372762.1"/>
    </source>
</evidence>
<protein>
    <submittedName>
        <fullName evidence="2">DUF937 domain-containing protein</fullName>
    </submittedName>
</protein>
<dbReference type="EMBL" id="JAEQNC010000006">
    <property type="protein sequence ID" value="MBL0372762.1"/>
    <property type="molecule type" value="Genomic_DNA"/>
</dbReference>
<accession>A0A936YTX6</accession>
<dbReference type="InterPro" id="IPR045372">
    <property type="entry name" value="YidB"/>
</dbReference>
<evidence type="ECO:0000256" key="1">
    <source>
        <dbReference type="SAM" id="MobiDB-lite"/>
    </source>
</evidence>
<reference evidence="2" key="1">
    <citation type="submission" date="2021-01" db="EMBL/GenBank/DDBJ databases">
        <title>Rhizobium sp. strain KVB221 16S ribosomal RNA gene Genome sequencing and assembly.</title>
        <authorList>
            <person name="Kang M."/>
        </authorList>
    </citation>
    <scope>NUCLEOTIDE SEQUENCE</scope>
    <source>
        <strain evidence="2">KVB221</strain>
    </source>
</reference>
<proteinExistence type="predicted"/>
<keyword evidence="3" id="KW-1185">Reference proteome</keyword>
<dbReference type="Proteomes" id="UP000633219">
    <property type="component" value="Unassembled WGS sequence"/>
</dbReference>
<dbReference type="SUPFAM" id="SSF140804">
    <property type="entry name" value="YidB-like"/>
    <property type="match status" value="1"/>
</dbReference>